<evidence type="ECO:0000259" key="1">
    <source>
        <dbReference type="Pfam" id="PF23247"/>
    </source>
</evidence>
<reference evidence="2" key="1">
    <citation type="journal article" date="2005" name="PLoS Biol.">
        <title>The genomes of Oryza sativa: a history of duplications.</title>
        <authorList>
            <person name="Yu J."/>
            <person name="Wang J."/>
            <person name="Lin W."/>
            <person name="Li S."/>
            <person name="Li H."/>
            <person name="Zhou J."/>
            <person name="Ni P."/>
            <person name="Dong W."/>
            <person name="Hu S."/>
            <person name="Zeng C."/>
            <person name="Zhang J."/>
            <person name="Zhang Y."/>
            <person name="Li R."/>
            <person name="Xu Z."/>
            <person name="Li S."/>
            <person name="Li X."/>
            <person name="Zheng H."/>
            <person name="Cong L."/>
            <person name="Lin L."/>
            <person name="Yin J."/>
            <person name="Geng J."/>
            <person name="Li G."/>
            <person name="Shi J."/>
            <person name="Liu J."/>
            <person name="Lv H."/>
            <person name="Li J."/>
            <person name="Wang J."/>
            <person name="Deng Y."/>
            <person name="Ran L."/>
            <person name="Shi X."/>
            <person name="Wang X."/>
            <person name="Wu Q."/>
            <person name="Li C."/>
            <person name="Ren X."/>
            <person name="Wang J."/>
            <person name="Wang X."/>
            <person name="Li D."/>
            <person name="Liu D."/>
            <person name="Zhang X."/>
            <person name="Ji Z."/>
            <person name="Zhao W."/>
            <person name="Sun Y."/>
            <person name="Zhang Z."/>
            <person name="Bao J."/>
            <person name="Han Y."/>
            <person name="Dong L."/>
            <person name="Ji J."/>
            <person name="Chen P."/>
            <person name="Wu S."/>
            <person name="Liu J."/>
            <person name="Xiao Y."/>
            <person name="Bu D."/>
            <person name="Tan J."/>
            <person name="Yang L."/>
            <person name="Ye C."/>
            <person name="Zhang J."/>
            <person name="Xu J."/>
            <person name="Zhou Y."/>
            <person name="Yu Y."/>
            <person name="Zhang B."/>
            <person name="Zhuang S."/>
            <person name="Wei H."/>
            <person name="Liu B."/>
            <person name="Lei M."/>
            <person name="Yu H."/>
            <person name="Li Y."/>
            <person name="Xu H."/>
            <person name="Wei S."/>
            <person name="He X."/>
            <person name="Fang L."/>
            <person name="Zhang Z."/>
            <person name="Zhang Y."/>
            <person name="Huang X."/>
            <person name="Su Z."/>
            <person name="Tong W."/>
            <person name="Li J."/>
            <person name="Tong Z."/>
            <person name="Li S."/>
            <person name="Ye J."/>
            <person name="Wang L."/>
            <person name="Fang L."/>
            <person name="Lei T."/>
            <person name="Chen C."/>
            <person name="Chen H."/>
            <person name="Xu Z."/>
            <person name="Li H."/>
            <person name="Huang H."/>
            <person name="Zhang F."/>
            <person name="Xu H."/>
            <person name="Li N."/>
            <person name="Zhao C."/>
            <person name="Li S."/>
            <person name="Dong L."/>
            <person name="Huang Y."/>
            <person name="Li L."/>
            <person name="Xi Y."/>
            <person name="Qi Q."/>
            <person name="Li W."/>
            <person name="Zhang B."/>
            <person name="Hu W."/>
            <person name="Zhang Y."/>
            <person name="Tian X."/>
            <person name="Jiao Y."/>
            <person name="Liang X."/>
            <person name="Jin J."/>
            <person name="Gao L."/>
            <person name="Zheng W."/>
            <person name="Hao B."/>
            <person name="Liu S."/>
            <person name="Wang W."/>
            <person name="Yuan L."/>
            <person name="Cao M."/>
            <person name="McDermott J."/>
            <person name="Samudrala R."/>
            <person name="Wang J."/>
            <person name="Wong G.K."/>
            <person name="Yang H."/>
        </authorList>
    </citation>
    <scope>NUCLEOTIDE SEQUENCE [LARGE SCALE GENOMIC DNA]</scope>
</reference>
<dbReference type="AlphaFoldDB" id="A3AS31"/>
<evidence type="ECO:0000313" key="2">
    <source>
        <dbReference type="EMBL" id="EAZ30120.1"/>
    </source>
</evidence>
<dbReference type="Pfam" id="PF23247">
    <property type="entry name" value="LRR_RPS2"/>
    <property type="match status" value="1"/>
</dbReference>
<name>A3AS31_ORYSJ</name>
<organism evidence="2">
    <name type="scientific">Oryza sativa subsp. japonica</name>
    <name type="common">Rice</name>
    <dbReference type="NCBI Taxonomy" id="39947"/>
    <lineage>
        <taxon>Eukaryota</taxon>
        <taxon>Viridiplantae</taxon>
        <taxon>Streptophyta</taxon>
        <taxon>Embryophyta</taxon>
        <taxon>Tracheophyta</taxon>
        <taxon>Spermatophyta</taxon>
        <taxon>Magnoliopsida</taxon>
        <taxon>Liliopsida</taxon>
        <taxon>Poales</taxon>
        <taxon>Poaceae</taxon>
        <taxon>BOP clade</taxon>
        <taxon>Oryzoideae</taxon>
        <taxon>Oryzeae</taxon>
        <taxon>Oryzinae</taxon>
        <taxon>Oryza</taxon>
        <taxon>Oryza sativa</taxon>
    </lineage>
</organism>
<gene>
    <name evidence="2" type="ORF">OsJ_14182</name>
</gene>
<protein>
    <recommendedName>
        <fullName evidence="1">Disease resistance protein At4g27190-like leucine-rich repeats domain-containing protein</fullName>
    </recommendedName>
</protein>
<reference evidence="2" key="2">
    <citation type="submission" date="2008-12" db="EMBL/GenBank/DDBJ databases">
        <title>Improved gene annotation of the rice (Oryza sativa) genomes.</title>
        <authorList>
            <person name="Wang J."/>
            <person name="Li R."/>
            <person name="Fan W."/>
            <person name="Huang Q."/>
            <person name="Zhang J."/>
            <person name="Zhou Y."/>
            <person name="Hu Y."/>
            <person name="Zi S."/>
            <person name="Li J."/>
            <person name="Ni P."/>
            <person name="Zheng H."/>
            <person name="Zhang Y."/>
            <person name="Zhao M."/>
            <person name="Hao Q."/>
            <person name="McDermott J."/>
            <person name="Samudrala R."/>
            <person name="Kristiansen K."/>
            <person name="Wong G.K.-S."/>
        </authorList>
    </citation>
    <scope>NUCLEOTIDE SEQUENCE</scope>
</reference>
<feature type="domain" description="Disease resistance protein At4g27190-like leucine-rich repeats" evidence="1">
    <location>
        <begin position="953"/>
        <end position="1055"/>
    </location>
</feature>
<proteinExistence type="predicted"/>
<dbReference type="PANTHER" id="PTHR33463:SF209">
    <property type="entry name" value="DISEASE RESISTANCE PROTEIN RPS2-LIKE"/>
    <property type="match status" value="1"/>
</dbReference>
<dbReference type="Gene3D" id="3.80.10.10">
    <property type="entry name" value="Ribonuclease Inhibitor"/>
    <property type="match status" value="2"/>
</dbReference>
<dbReference type="Proteomes" id="UP000007752">
    <property type="component" value="Chromosome 4"/>
</dbReference>
<dbReference type="InterPro" id="IPR057135">
    <property type="entry name" value="At4g27190-like_LRR"/>
</dbReference>
<accession>A3AS31</accession>
<dbReference type="InterPro" id="IPR050905">
    <property type="entry name" value="Plant_NBS-LRR"/>
</dbReference>
<dbReference type="InterPro" id="IPR032675">
    <property type="entry name" value="LRR_dom_sf"/>
</dbReference>
<dbReference type="SUPFAM" id="SSF52058">
    <property type="entry name" value="L domain-like"/>
    <property type="match status" value="2"/>
</dbReference>
<dbReference type="EMBL" id="CM000141">
    <property type="protein sequence ID" value="EAZ30120.1"/>
    <property type="molecule type" value="Genomic_DNA"/>
</dbReference>
<sequence>MRLHIIAESLRVFERRGKRRLRRYVIYTRFYHCVKIKGNVINIKADNISGAAEEIIHFLMGSNKGDVIHFDGWGGLGASAVLKAIATRLKSSASLLGEAATVMKAGMDKIIHVDCSLWQNTRAVQKAIAIDLNLPQHVIALFDQWDEKDDFDGVHQVARGPIQHVKEEILYNLRDRGFLVIFHNGSGRYIDLKDCGILVAGLLGKRVLWTSRGRFSLHSNDIREVHERKLAESNVSIYADLSSDSILNSVRHLLQVEAEEVAFYSGVLEPDMSTKLVMECILYKALRGDDYGINWGTNAANYWVCDGIIKDATNGDRSAWEIAEALHSAMHLEDWHQVWAVNIRDAFGLSSKEWRHTNRWISTTHQYVATVKVPPQATSFFVTEAGSLIDKSSSMILRGDMFGHSNRSRLRVLHLSQCTFSFSSPPFLGCSNLRFLLLDHCKDKDIDDQMAAHLDEEDEHQQSKMGHHNRTCFEELWVLDISYTEWYWLLSEEMMDQMVHLHELNVKGIKNATWISHLGPGHVARSNSCRPRNLGKLRVTCCEITNQASSFVEFPDLSTSSIKTIALDGCVELEKLAHNFLPLLLESFIFVSNVAAKIKIISFQGCTQLKSLLLRGLLENLVEMDMSHTAIKMLDLTAMQAPRLNKLILLGCEKLRAILWPREWKKLELYVLHIDTTDARWVGEDKSSKKEAASGDTSVGSSSRKVLHGDQAVVNFDFYISLRNARFIRSLLHDRLGNRVSVEISSTANISATYGFKEASREMHTGICGCKQPVPTVNLQKPIDNLYMDDINTHFEDILKVDDGDRDASDGGDAPSFIYMWPCPSNCLKPYSAHCYISVQDEMQTNLHQGTTTIIKEASGITLPDFVHDSALSLHLHDCLSITSIQGHASAAIDLSWRILWWCRIERCPNLEGTIFTAPCTRDNIFRSLETFWASQLLKVFYIWDWDTSLFQPSYNSFENLKFLHLDRCPRLVHVLPLCSSNSNGCRSLKTLEIVCCGALKDVFPLDSDSTIVFRRLKRIHLHELPKLQRICGRKMSTPQLETVKIRGCWSLKRLPSVGRHDSTPPIVDCEKEWWDGLEWEGMEANHHPSLYKPIHSHYYKKALRRTSLLRKRCLVYRQICCLFCICMILPVMDAICIRIVRDFCLVFVAFAGLPWRNDASSLWTDDDPI</sequence>
<dbReference type="PANTHER" id="PTHR33463">
    <property type="entry name" value="NB-ARC DOMAIN-CONTAINING PROTEIN-RELATED"/>
    <property type="match status" value="1"/>
</dbReference>